<dbReference type="PANTHER" id="PTHR43244:SF2">
    <property type="entry name" value="CONSERVED HYPOTHETICAL ALANINE AND PROLINE-RICH PROTEIN"/>
    <property type="match status" value="1"/>
</dbReference>
<organism evidence="2 3">
    <name type="scientific">Candidatus Microbacterium stercoravium</name>
    <dbReference type="NCBI Taxonomy" id="2838697"/>
    <lineage>
        <taxon>Bacteria</taxon>
        <taxon>Bacillati</taxon>
        <taxon>Actinomycetota</taxon>
        <taxon>Actinomycetes</taxon>
        <taxon>Micrococcales</taxon>
        <taxon>Microbacteriaceae</taxon>
        <taxon>Microbacterium</taxon>
    </lineage>
</organism>
<dbReference type="Pfam" id="PF00296">
    <property type="entry name" value="Bac_luciferase"/>
    <property type="match status" value="1"/>
</dbReference>
<name>A0A9D2KIE1_9MICO</name>
<gene>
    <name evidence="2" type="ORF">H9800_10990</name>
</gene>
<protein>
    <submittedName>
        <fullName evidence="2">LLM class flavin-dependent oxidoreductase</fullName>
    </submittedName>
</protein>
<dbReference type="EMBL" id="DXAM01000149">
    <property type="protein sequence ID" value="HJA05371.1"/>
    <property type="molecule type" value="Genomic_DNA"/>
</dbReference>
<dbReference type="Gene3D" id="3.20.20.30">
    <property type="entry name" value="Luciferase-like domain"/>
    <property type="match status" value="1"/>
</dbReference>
<comment type="caution">
    <text evidence="2">The sequence shown here is derived from an EMBL/GenBank/DDBJ whole genome shotgun (WGS) entry which is preliminary data.</text>
</comment>
<dbReference type="AlphaFoldDB" id="A0A9D2KIE1"/>
<evidence type="ECO:0000313" key="2">
    <source>
        <dbReference type="EMBL" id="HJA05371.1"/>
    </source>
</evidence>
<dbReference type="Proteomes" id="UP000824220">
    <property type="component" value="Unassembled WGS sequence"/>
</dbReference>
<dbReference type="CDD" id="cd01097">
    <property type="entry name" value="Tetrahydromethanopterin_reductase"/>
    <property type="match status" value="1"/>
</dbReference>
<dbReference type="InterPro" id="IPR050564">
    <property type="entry name" value="F420-G6PD/mer"/>
</dbReference>
<proteinExistence type="predicted"/>
<dbReference type="SUPFAM" id="SSF51679">
    <property type="entry name" value="Bacterial luciferase-like"/>
    <property type="match status" value="1"/>
</dbReference>
<dbReference type="InterPro" id="IPR036661">
    <property type="entry name" value="Luciferase-like_sf"/>
</dbReference>
<dbReference type="PANTHER" id="PTHR43244">
    <property type="match status" value="1"/>
</dbReference>
<sequence length="320" mass="33342">MSSARSILVPFGPVRPQQVLPFAALAQWGDSAALWQGQAAGTDALLNFAYASDHGFATPVGTAVSLMPFAHPFDAAMRATTLVSATGNPATICFGPGSTSLQRGLLGAPYRSPLGAAREYVTIVRSLVDTGEAAFSGEFYSCSMRMPHMPRPKVSVGLGVLRSRMAELAGEVADVAVTWLTPANYIRDVIRPALVRGATRAGRPVPRIVAMVPVSLAQNDRDPVDVALASSKGHMSLPHYVAMLDSAGVRVDVDADPRASAQALIDGGAFLAGDRASVESAMSDYDDAGVSEIVLNLSGVAELEGHRAALADLETLVDAA</sequence>
<accession>A0A9D2KIE1</accession>
<dbReference type="InterPro" id="IPR011251">
    <property type="entry name" value="Luciferase-like_dom"/>
</dbReference>
<reference evidence="2" key="1">
    <citation type="journal article" date="2021" name="PeerJ">
        <title>Extensive microbial diversity within the chicken gut microbiome revealed by metagenomics and culture.</title>
        <authorList>
            <person name="Gilroy R."/>
            <person name="Ravi A."/>
            <person name="Getino M."/>
            <person name="Pursley I."/>
            <person name="Horton D.L."/>
            <person name="Alikhan N.F."/>
            <person name="Baker D."/>
            <person name="Gharbi K."/>
            <person name="Hall N."/>
            <person name="Watson M."/>
            <person name="Adriaenssens E.M."/>
            <person name="Foster-Nyarko E."/>
            <person name="Jarju S."/>
            <person name="Secka A."/>
            <person name="Antonio M."/>
            <person name="Oren A."/>
            <person name="Chaudhuri R.R."/>
            <person name="La Ragione R."/>
            <person name="Hildebrand F."/>
            <person name="Pallen M.J."/>
        </authorList>
    </citation>
    <scope>NUCLEOTIDE SEQUENCE</scope>
    <source>
        <strain evidence="2">ChiHjej8B7-3636</strain>
    </source>
</reference>
<dbReference type="GO" id="GO:0016705">
    <property type="term" value="F:oxidoreductase activity, acting on paired donors, with incorporation or reduction of molecular oxygen"/>
    <property type="evidence" value="ECO:0007669"/>
    <property type="project" value="InterPro"/>
</dbReference>
<evidence type="ECO:0000313" key="3">
    <source>
        <dbReference type="Proteomes" id="UP000824220"/>
    </source>
</evidence>
<feature type="domain" description="Luciferase-like" evidence="1">
    <location>
        <begin position="16"/>
        <end position="291"/>
    </location>
</feature>
<evidence type="ECO:0000259" key="1">
    <source>
        <dbReference type="Pfam" id="PF00296"/>
    </source>
</evidence>
<reference evidence="2" key="2">
    <citation type="submission" date="2021-04" db="EMBL/GenBank/DDBJ databases">
        <authorList>
            <person name="Gilroy R."/>
        </authorList>
    </citation>
    <scope>NUCLEOTIDE SEQUENCE</scope>
    <source>
        <strain evidence="2">ChiHjej8B7-3636</strain>
    </source>
</reference>